<organism evidence="2">
    <name type="scientific">marine sediment metagenome</name>
    <dbReference type="NCBI Taxonomy" id="412755"/>
    <lineage>
        <taxon>unclassified sequences</taxon>
        <taxon>metagenomes</taxon>
        <taxon>ecological metagenomes</taxon>
    </lineage>
</organism>
<gene>
    <name evidence="2" type="ORF">S06H3_15969</name>
</gene>
<feature type="non-terminal residue" evidence="2">
    <location>
        <position position="1"/>
    </location>
</feature>
<comment type="caution">
    <text evidence="2">The sequence shown here is derived from an EMBL/GenBank/DDBJ whole genome shotgun (WGS) entry which is preliminary data.</text>
</comment>
<protein>
    <submittedName>
        <fullName evidence="2">Uncharacterized protein</fullName>
    </submittedName>
</protein>
<reference evidence="2" key="1">
    <citation type="journal article" date="2014" name="Front. Microbiol.">
        <title>High frequency of phylogenetically diverse reductive dehalogenase-homologous genes in deep subseafloor sedimentary metagenomes.</title>
        <authorList>
            <person name="Kawai M."/>
            <person name="Futagami T."/>
            <person name="Toyoda A."/>
            <person name="Takaki Y."/>
            <person name="Nishi S."/>
            <person name="Hori S."/>
            <person name="Arai W."/>
            <person name="Tsubouchi T."/>
            <person name="Morono Y."/>
            <person name="Uchiyama I."/>
            <person name="Ito T."/>
            <person name="Fujiyama A."/>
            <person name="Inagaki F."/>
            <person name="Takami H."/>
        </authorList>
    </citation>
    <scope>NUCLEOTIDE SEQUENCE</scope>
    <source>
        <strain evidence="2">Expedition CK06-06</strain>
    </source>
</reference>
<dbReference type="Gene3D" id="3.10.20.300">
    <property type="entry name" value="mk0293 like domain"/>
    <property type="match status" value="1"/>
</dbReference>
<dbReference type="EMBL" id="BARV01007878">
    <property type="protein sequence ID" value="GAI13951.1"/>
    <property type="molecule type" value="Genomic_DNA"/>
</dbReference>
<dbReference type="AlphaFoldDB" id="X1M796"/>
<dbReference type="PANTHER" id="PTHR36566">
    <property type="entry name" value="NICKEL INSERTION PROTEIN-RELATED"/>
    <property type="match status" value="1"/>
</dbReference>
<accession>X1M796</accession>
<evidence type="ECO:0000313" key="2">
    <source>
        <dbReference type="EMBL" id="GAI13951.1"/>
    </source>
</evidence>
<dbReference type="InterPro" id="IPR002822">
    <property type="entry name" value="Ni_insertion"/>
</dbReference>
<sequence length="218" mass="25452">ALLTNLNPKVKNYEMNLSKIAYSAGQKEFNNFLNILRLFFGEIRDMDIYEKNHPLQKYLEPITVLETDVDDVSGEILGNFIKKFEEEDVLDVKILTGITKKSRPGHIIKVMCRPENKFELIEKILEELGTLGVRMNNVQRVCIDRQNKHHKIEIDGKNYELNYKISFIEIEGKKKIINIKPEFEDLKRISELSGFPVKKIQLFALSQLEKLYKSDNFS</sequence>
<dbReference type="Gene3D" id="3.30.70.1380">
    <property type="entry name" value="Transcriptional regulatory protein pf0864 domain like"/>
    <property type="match status" value="1"/>
</dbReference>
<proteinExistence type="predicted"/>
<name>X1M796_9ZZZZ</name>
<dbReference type="Pfam" id="PF01969">
    <property type="entry name" value="Ni_insertion"/>
    <property type="match status" value="1"/>
</dbReference>
<dbReference type="PANTHER" id="PTHR36566:SF1">
    <property type="entry name" value="PYRIDINIUM-3,5-BISTHIOCARBOXYLIC ACID MONONUCLEOTIDE NICKEL INSERTION PROTEIN"/>
    <property type="match status" value="1"/>
</dbReference>
<keyword evidence="1" id="KW-0533">Nickel</keyword>
<evidence type="ECO:0000256" key="1">
    <source>
        <dbReference type="ARBA" id="ARBA00022596"/>
    </source>
</evidence>